<keyword evidence="1" id="KW-0805">Transcription regulation</keyword>
<feature type="domain" description="HTH crp-type" evidence="6">
    <location>
        <begin position="139"/>
        <end position="212"/>
    </location>
</feature>
<evidence type="ECO:0000256" key="1">
    <source>
        <dbReference type="ARBA" id="ARBA00023015"/>
    </source>
</evidence>
<evidence type="ECO:0000313" key="8">
    <source>
        <dbReference type="Proteomes" id="UP000198584"/>
    </source>
</evidence>
<dbReference type="Pfam" id="PF13545">
    <property type="entry name" value="HTH_Crp_2"/>
    <property type="match status" value="1"/>
</dbReference>
<dbReference type="PRINTS" id="PR00034">
    <property type="entry name" value="HTHCRP"/>
</dbReference>
<keyword evidence="3" id="KW-0010">Activator</keyword>
<sequence>MMRPLLDRLDQNEKDLLLANSKETLVKRGEVVFEEGSEASHLYFILIGTIRVHKQMKQNKEVTIFLRKNNDSFGEIGIFSGEIYSCSAVALTDASLLYISKNDMETLMAQNGRLALGITKWLAESLEASKAKLRDYLVFGSEGAVASIFIRLSHMYGKETPRGVEITEPIVVQDIAKYVGITRETASRVISKWKDQGLIDNEAKKFFINDIEYFRSLLMCDHCGVQNCTL</sequence>
<dbReference type="CDD" id="cd00038">
    <property type="entry name" value="CAP_ED"/>
    <property type="match status" value="1"/>
</dbReference>
<dbReference type="GO" id="GO:0003677">
    <property type="term" value="F:DNA binding"/>
    <property type="evidence" value="ECO:0007669"/>
    <property type="project" value="UniProtKB-KW"/>
</dbReference>
<dbReference type="SUPFAM" id="SSF51206">
    <property type="entry name" value="cAMP-binding domain-like"/>
    <property type="match status" value="1"/>
</dbReference>
<dbReference type="SMART" id="SM00100">
    <property type="entry name" value="cNMP"/>
    <property type="match status" value="1"/>
</dbReference>
<dbReference type="GO" id="GO:0005829">
    <property type="term" value="C:cytosol"/>
    <property type="evidence" value="ECO:0007669"/>
    <property type="project" value="TreeGrafter"/>
</dbReference>
<dbReference type="InterPro" id="IPR012318">
    <property type="entry name" value="HTH_CRP"/>
</dbReference>
<dbReference type="PANTHER" id="PTHR24567:SF74">
    <property type="entry name" value="HTH-TYPE TRANSCRIPTIONAL REGULATOR ARCR"/>
    <property type="match status" value="1"/>
</dbReference>
<feature type="domain" description="Cyclic nucleotide-binding" evidence="5">
    <location>
        <begin position="5"/>
        <end position="108"/>
    </location>
</feature>
<dbReference type="Proteomes" id="UP000198584">
    <property type="component" value="Unassembled WGS sequence"/>
</dbReference>
<reference evidence="7 8" key="1">
    <citation type="submission" date="2016-10" db="EMBL/GenBank/DDBJ databases">
        <authorList>
            <person name="de Groot N.N."/>
        </authorList>
    </citation>
    <scope>NUCLEOTIDE SEQUENCE [LARGE SCALE GENOMIC DNA]</scope>
    <source>
        <strain evidence="7 8">CCM7597</strain>
    </source>
</reference>
<protein>
    <submittedName>
        <fullName evidence="7">CRP/FNR family transcriptional regulator, anaerobic regulatory protein</fullName>
    </submittedName>
</protein>
<keyword evidence="8" id="KW-1185">Reference proteome</keyword>
<dbReference type="SUPFAM" id="SSF46785">
    <property type="entry name" value="Winged helix' DNA-binding domain"/>
    <property type="match status" value="1"/>
</dbReference>
<dbReference type="InterPro" id="IPR036390">
    <property type="entry name" value="WH_DNA-bd_sf"/>
</dbReference>
<dbReference type="Gene3D" id="1.10.10.10">
    <property type="entry name" value="Winged helix-like DNA-binding domain superfamily/Winged helix DNA-binding domain"/>
    <property type="match status" value="1"/>
</dbReference>
<accession>A0A1H4GYJ5</accession>
<dbReference type="SMART" id="SM00419">
    <property type="entry name" value="HTH_CRP"/>
    <property type="match status" value="1"/>
</dbReference>
<dbReference type="Gene3D" id="2.60.120.10">
    <property type="entry name" value="Jelly Rolls"/>
    <property type="match status" value="1"/>
</dbReference>
<dbReference type="PROSITE" id="PS51063">
    <property type="entry name" value="HTH_CRP_2"/>
    <property type="match status" value="1"/>
</dbReference>
<dbReference type="GO" id="GO:0003700">
    <property type="term" value="F:DNA-binding transcription factor activity"/>
    <property type="evidence" value="ECO:0007669"/>
    <property type="project" value="TreeGrafter"/>
</dbReference>
<dbReference type="STRING" id="571932.SAMN05421743_12028"/>
<name>A0A1H4GYJ5_9BACI</name>
<dbReference type="InterPro" id="IPR000595">
    <property type="entry name" value="cNMP-bd_dom"/>
</dbReference>
<dbReference type="Pfam" id="PF00027">
    <property type="entry name" value="cNMP_binding"/>
    <property type="match status" value="1"/>
</dbReference>
<keyword evidence="2" id="KW-0238">DNA-binding</keyword>
<dbReference type="AlphaFoldDB" id="A0A1H4GYJ5"/>
<evidence type="ECO:0000313" key="7">
    <source>
        <dbReference type="EMBL" id="SEB14626.1"/>
    </source>
</evidence>
<evidence type="ECO:0000259" key="5">
    <source>
        <dbReference type="PROSITE" id="PS50042"/>
    </source>
</evidence>
<dbReference type="InterPro" id="IPR014710">
    <property type="entry name" value="RmlC-like_jellyroll"/>
</dbReference>
<dbReference type="InterPro" id="IPR018490">
    <property type="entry name" value="cNMP-bd_dom_sf"/>
</dbReference>
<evidence type="ECO:0000256" key="3">
    <source>
        <dbReference type="ARBA" id="ARBA00023159"/>
    </source>
</evidence>
<dbReference type="PANTHER" id="PTHR24567">
    <property type="entry name" value="CRP FAMILY TRANSCRIPTIONAL REGULATORY PROTEIN"/>
    <property type="match status" value="1"/>
</dbReference>
<proteinExistence type="predicted"/>
<gene>
    <name evidence="7" type="ORF">SAMN05421743_12028</name>
</gene>
<dbReference type="InterPro" id="IPR036388">
    <property type="entry name" value="WH-like_DNA-bd_sf"/>
</dbReference>
<dbReference type="PROSITE" id="PS50042">
    <property type="entry name" value="CNMP_BINDING_3"/>
    <property type="match status" value="1"/>
</dbReference>
<organism evidence="7 8">
    <name type="scientific">Thalassobacillus cyri</name>
    <dbReference type="NCBI Taxonomy" id="571932"/>
    <lineage>
        <taxon>Bacteria</taxon>
        <taxon>Bacillati</taxon>
        <taxon>Bacillota</taxon>
        <taxon>Bacilli</taxon>
        <taxon>Bacillales</taxon>
        <taxon>Bacillaceae</taxon>
        <taxon>Thalassobacillus</taxon>
    </lineage>
</organism>
<dbReference type="InterPro" id="IPR050397">
    <property type="entry name" value="Env_Response_Regulators"/>
</dbReference>
<evidence type="ECO:0000256" key="4">
    <source>
        <dbReference type="ARBA" id="ARBA00023163"/>
    </source>
</evidence>
<dbReference type="EMBL" id="FNQR01000020">
    <property type="protein sequence ID" value="SEB14626.1"/>
    <property type="molecule type" value="Genomic_DNA"/>
</dbReference>
<evidence type="ECO:0000259" key="6">
    <source>
        <dbReference type="PROSITE" id="PS51063"/>
    </source>
</evidence>
<evidence type="ECO:0000256" key="2">
    <source>
        <dbReference type="ARBA" id="ARBA00023125"/>
    </source>
</evidence>
<keyword evidence="4" id="KW-0804">Transcription</keyword>